<dbReference type="InterPro" id="IPR019236">
    <property type="entry name" value="APP1_cat"/>
</dbReference>
<dbReference type="Pfam" id="PF09949">
    <property type="entry name" value="APP1_cat"/>
    <property type="match status" value="1"/>
</dbReference>
<dbReference type="PANTHER" id="PTHR28208:SF3">
    <property type="entry name" value="PHOSPHATIDATE PHOSPHATASE APP1"/>
    <property type="match status" value="1"/>
</dbReference>
<evidence type="ECO:0000313" key="4">
    <source>
        <dbReference type="Proteomes" id="UP001138672"/>
    </source>
</evidence>
<dbReference type="OrthoDB" id="9789875at2"/>
<proteinExistence type="predicted"/>
<organism evidence="2 4">
    <name type="scientific">Formosa algae</name>
    <dbReference type="NCBI Taxonomy" id="225843"/>
    <lineage>
        <taxon>Bacteria</taxon>
        <taxon>Pseudomonadati</taxon>
        <taxon>Bacteroidota</taxon>
        <taxon>Flavobacteriia</taxon>
        <taxon>Flavobacteriales</taxon>
        <taxon>Flavobacteriaceae</taxon>
        <taxon>Formosa</taxon>
    </lineage>
</organism>
<evidence type="ECO:0000313" key="2">
    <source>
        <dbReference type="EMBL" id="MBP1839490.1"/>
    </source>
</evidence>
<keyword evidence="5" id="KW-1185">Reference proteome</keyword>
<dbReference type="AlphaFoldDB" id="A0A9X0YIA7"/>
<dbReference type="EMBL" id="JAUSUU010000003">
    <property type="protein sequence ID" value="MDQ0334794.1"/>
    <property type="molecule type" value="Genomic_DNA"/>
</dbReference>
<dbReference type="Proteomes" id="UP001231587">
    <property type="component" value="Unassembled WGS sequence"/>
</dbReference>
<gene>
    <name evidence="2" type="ORF">J2Z56_001401</name>
    <name evidence="3" type="ORF">J2Z57_001227</name>
</gene>
<reference evidence="2" key="1">
    <citation type="submission" date="2021-03" db="EMBL/GenBank/DDBJ databases">
        <title>Genomic Encyclopedia of Type Strains, Phase IV (KMG-IV): sequencing the most valuable type-strain genomes for metagenomic binning, comparative biology and taxonomic classification.</title>
        <authorList>
            <person name="Goeker M."/>
        </authorList>
    </citation>
    <scope>NUCLEOTIDE SEQUENCE</scope>
    <source>
        <strain evidence="2">DSM 15523</strain>
        <strain evidence="3 5">DSM 16476</strain>
    </source>
</reference>
<name>A0A9X0YIA7_9FLAO</name>
<comment type="caution">
    <text evidence="2">The sequence shown here is derived from an EMBL/GenBank/DDBJ whole genome shotgun (WGS) entry which is preliminary data.</text>
</comment>
<evidence type="ECO:0000313" key="3">
    <source>
        <dbReference type="EMBL" id="MDQ0334794.1"/>
    </source>
</evidence>
<dbReference type="GO" id="GO:0008195">
    <property type="term" value="F:phosphatidate phosphatase activity"/>
    <property type="evidence" value="ECO:0007669"/>
    <property type="project" value="InterPro"/>
</dbReference>
<evidence type="ECO:0000259" key="1">
    <source>
        <dbReference type="Pfam" id="PF09949"/>
    </source>
</evidence>
<sequence>MVYTKKASLWEFSILDLTHNSYWYRGVLLKGDHNHLRLKKHSAFSNAITILRSYFFKVYAHQDIVVTSGTQTIKTRTDAYGRFEIVSDVKPQAELTITLSNTKSPLKILQDYPVNFQEPQRTLDIISDIDDTVLVSNTSNIFKRIKTLLLLVPEKRTVIGFTQNMFKAWHDVNPRYFYVSKSESNLFTLLTTFITYNTLPIGMLVLTPYLNFFQLLKGHKPKDFKLEAIQFLITHSRGENYVLVGDDSQKDMVIYTKLAKMYPNLILKIYIRQTGKIRSIIQQTMWNELIATGVSASYVVPDEASSILKDIEHLKQHLK</sequence>
<accession>A0A9X0YIA7</accession>
<dbReference type="EMBL" id="JAGGJQ010000003">
    <property type="protein sequence ID" value="MBP1839490.1"/>
    <property type="molecule type" value="Genomic_DNA"/>
</dbReference>
<protein>
    <submittedName>
        <fullName evidence="2">Phosphatidate phosphatase APP1</fullName>
    </submittedName>
</protein>
<dbReference type="InterPro" id="IPR052935">
    <property type="entry name" value="Mg2+_PAP"/>
</dbReference>
<dbReference type="RefSeq" id="WP_057778184.1">
    <property type="nucleotide sequence ID" value="NZ_JAGGJQ010000003.1"/>
</dbReference>
<evidence type="ECO:0000313" key="5">
    <source>
        <dbReference type="Proteomes" id="UP001231587"/>
    </source>
</evidence>
<dbReference type="Proteomes" id="UP001138672">
    <property type="component" value="Unassembled WGS sequence"/>
</dbReference>
<dbReference type="PANTHER" id="PTHR28208">
    <property type="entry name" value="PHOSPHATIDATE PHOSPHATASE APP1"/>
    <property type="match status" value="1"/>
</dbReference>
<feature type="domain" description="Phosphatidate phosphatase APP1 catalytic" evidence="1">
    <location>
        <begin position="124"/>
        <end position="273"/>
    </location>
</feature>